<comment type="similarity">
    <text evidence="10 11">Belongs to the glycosyl hydrolase 9 (cellulase E) family.</text>
</comment>
<dbReference type="InterPro" id="IPR033126">
    <property type="entry name" value="Glyco_hydro_9_Asp/Glu_AS"/>
</dbReference>
<dbReference type="InterPro" id="IPR012291">
    <property type="entry name" value="CBM2_carb-bd_dom_sf"/>
</dbReference>
<dbReference type="CDD" id="cd04080">
    <property type="entry name" value="CBM6_cellulase-like"/>
    <property type="match status" value="1"/>
</dbReference>
<dbReference type="Pfam" id="PF03422">
    <property type="entry name" value="CBM_6"/>
    <property type="match status" value="1"/>
</dbReference>
<dbReference type="InterPro" id="IPR012341">
    <property type="entry name" value="6hp_glycosidase-like_sf"/>
</dbReference>
<dbReference type="PROSITE" id="PS00698">
    <property type="entry name" value="GH9_3"/>
    <property type="match status" value="1"/>
</dbReference>
<dbReference type="EC" id="3.2.1.4" evidence="11"/>
<feature type="domain" description="CBM2" evidence="13">
    <location>
        <begin position="1"/>
        <end position="103"/>
    </location>
</feature>
<keyword evidence="8 10" id="KW-0326">Glycosidase</keyword>
<feature type="active site" evidence="10">
    <location>
        <position position="1013"/>
    </location>
</feature>
<accession>B4VQP2</accession>
<dbReference type="Pfam" id="PF00553">
    <property type="entry name" value="CBM_2"/>
    <property type="match status" value="1"/>
</dbReference>
<dbReference type="InterPro" id="IPR005084">
    <property type="entry name" value="CBM6"/>
</dbReference>
<dbReference type="OrthoDB" id="9758662at2"/>
<dbReference type="Gene3D" id="2.60.120.260">
    <property type="entry name" value="Galactose-binding domain-like"/>
    <property type="match status" value="1"/>
</dbReference>
<dbReference type="PANTHER" id="PTHR22298">
    <property type="entry name" value="ENDO-1,4-BETA-GLUCANASE"/>
    <property type="match status" value="1"/>
</dbReference>
<dbReference type="InterPro" id="IPR003644">
    <property type="entry name" value="Calx_beta"/>
</dbReference>
<keyword evidence="5" id="KW-0106">Calcium</keyword>
<dbReference type="HOGENOM" id="CLU_287822_0_0_3"/>
<keyword evidence="4 10" id="KW-0378">Hydrolase</keyword>
<dbReference type="eggNOG" id="COG2730">
    <property type="taxonomic scope" value="Bacteria"/>
</dbReference>
<dbReference type="EMBL" id="DS989848">
    <property type="protein sequence ID" value="EDX75702.1"/>
    <property type="molecule type" value="Genomic_DNA"/>
</dbReference>
<evidence type="ECO:0000259" key="13">
    <source>
        <dbReference type="PROSITE" id="PS51173"/>
    </source>
</evidence>
<dbReference type="InterPro" id="IPR001701">
    <property type="entry name" value="Glyco_hydro_9"/>
</dbReference>
<comment type="catalytic activity">
    <reaction evidence="1 11">
        <text>Endohydrolysis of (1-&gt;4)-beta-D-glucosidic linkages in cellulose, lichenin and cereal beta-D-glucans.</text>
        <dbReference type="EC" id="3.2.1.4"/>
    </reaction>
</comment>
<organism evidence="15 16">
    <name type="scientific">Coleofasciculus chthonoplastes PCC 7420</name>
    <dbReference type="NCBI Taxonomy" id="118168"/>
    <lineage>
        <taxon>Bacteria</taxon>
        <taxon>Bacillati</taxon>
        <taxon>Cyanobacteriota</taxon>
        <taxon>Cyanophyceae</taxon>
        <taxon>Coleofasciculales</taxon>
        <taxon>Coleofasciculaceae</taxon>
        <taxon>Coleofasciculus</taxon>
    </lineage>
</organism>
<evidence type="ECO:0000256" key="3">
    <source>
        <dbReference type="ARBA" id="ARBA00022737"/>
    </source>
</evidence>
<evidence type="ECO:0000256" key="1">
    <source>
        <dbReference type="ARBA" id="ARBA00000966"/>
    </source>
</evidence>
<evidence type="ECO:0000259" key="14">
    <source>
        <dbReference type="PROSITE" id="PS51175"/>
    </source>
</evidence>
<evidence type="ECO:0000256" key="8">
    <source>
        <dbReference type="ARBA" id="ARBA00023295"/>
    </source>
</evidence>
<dbReference type="SUPFAM" id="SSF49384">
    <property type="entry name" value="Carbohydrate-binding domain"/>
    <property type="match status" value="1"/>
</dbReference>
<evidence type="ECO:0000256" key="12">
    <source>
        <dbReference type="SAM" id="MobiDB-lite"/>
    </source>
</evidence>
<gene>
    <name evidence="15" type="ORF">MC7420_6357</name>
</gene>
<dbReference type="eggNOG" id="COG2931">
    <property type="taxonomic scope" value="Bacteria"/>
</dbReference>
<sequence length="1069" mass="112739">MTFAVDFNIANDWGSGFTANLEIANNSSSNVNGWTLEFEAPFEITNIWGAEIVSQEGNRYTVRNLSYNGTLAADGTVSFGFNGSGDSIEPTGYSLNGESIGGSSSPIPTLSVNDVTVTEGDTGTVAADFVVNLSEASDQPVTVEYSTANGTATAGSDYTAKSGTLTFAAGETSKIVSVPVIGDTTVESNETFRLNLSNPSNGTIADAQGVGTISNDDSSTPPANTPLRIEAEDYISFFDKSSGNTGGAFRSDDVDIQATTDLGGGYNVGWIQQGEWLTYDVNIPEAGTYDIVARVASAQSGTRSLKVSVGGESETLSFGGTGGWQNWTDVTAQGVNLSAGSQQLRLDMLSNSFNVNYIDIVPSTSSPTPPTLSINDVSITEGNSGTKNATFTVNLSDASTQSVSVNYATANDTAIAGSDYTAKSGTLNFSPGQTSKTFTVPIIGDTLDEANERFKVNLSQANNATIGDGQGVGTIIDNDDSTPVLSQLSINDVSVTEGDSGTKNATFTVNLSAASTQTVSVNYATANDTAIAGSDYTAKSGTLSFNPGQTSKTFSVPILGDTTVEGNETFKVNLSQASNATIGDGQGVGTILNNDSSQPPPQQGAFNYGEALQKSILFYYAQRSGDLPDTNPLPWRGDSALNDGSDVGLDLTGGYYDAGDHVKFGLPGAASMTMLSWGAVEYQDAYQQSGQFEEILDSIKWGTDYILKAHVTDSQGTKAFYGQVGDGNLDHAFWGAPEDMTMERPAYKIDRQNPGSDLAGEAAASLAAASIVFRGVDEAYADTLLQNAQQLYDFADQYRGTYTDAIPDAGQFYNSFSGFQDELVWGATWLHKATEAAGSTDTTYLNKAESLYQGIGPGWTQSWDDKSYGAAILLAQETGKNEYKGDVEGWLNSWLPGGSTPTYTDGGLAWLSQWGSLRYSANTSFLAGVYADTVNDPNGQYSDFAEGQIDYILGDNPRDFSYMVGFGEDYALNPHHRAASGVTNISDSRDNLHTLYGALVGGPDSPNDFAYNDVRTDFISNEVAMDYNAGLTGALARMYGEFGGQTLDTISGVNLNNLNSLTVADVIAS</sequence>
<dbReference type="GO" id="GO:0016020">
    <property type="term" value="C:membrane"/>
    <property type="evidence" value="ECO:0007669"/>
    <property type="project" value="InterPro"/>
</dbReference>
<keyword evidence="3" id="KW-0677">Repeat</keyword>
<keyword evidence="9 10" id="KW-0624">Polysaccharide degradation</keyword>
<dbReference type="InterPro" id="IPR008928">
    <property type="entry name" value="6-hairpin_glycosidase_sf"/>
</dbReference>
<dbReference type="FunFam" id="1.50.10.10:FF:000020">
    <property type="entry name" value="Endoglucanase"/>
    <property type="match status" value="1"/>
</dbReference>
<evidence type="ECO:0000256" key="10">
    <source>
        <dbReference type="PROSITE-ProRule" id="PRU10060"/>
    </source>
</evidence>
<keyword evidence="2" id="KW-0732">Signal</keyword>
<dbReference type="PROSITE" id="PS51173">
    <property type="entry name" value="CBM2"/>
    <property type="match status" value="1"/>
</dbReference>
<evidence type="ECO:0000256" key="2">
    <source>
        <dbReference type="ARBA" id="ARBA00022729"/>
    </source>
</evidence>
<dbReference type="SMART" id="SM00637">
    <property type="entry name" value="CBD_II"/>
    <property type="match status" value="1"/>
</dbReference>
<dbReference type="AlphaFoldDB" id="B4VQP2"/>
<dbReference type="SMART" id="SM00606">
    <property type="entry name" value="CBD_IV"/>
    <property type="match status" value="1"/>
</dbReference>
<name>B4VQP2_9CYAN</name>
<dbReference type="Gene3D" id="1.50.10.10">
    <property type="match status" value="1"/>
</dbReference>
<dbReference type="Pfam" id="PF00759">
    <property type="entry name" value="Glyco_hydro_9"/>
    <property type="match status" value="1"/>
</dbReference>
<feature type="domain" description="CBM6" evidence="14">
    <location>
        <begin position="227"/>
        <end position="361"/>
    </location>
</feature>
<dbReference type="GO" id="GO:0030247">
    <property type="term" value="F:polysaccharide binding"/>
    <property type="evidence" value="ECO:0007669"/>
    <property type="project" value="UniProtKB-UniRule"/>
</dbReference>
<dbReference type="GO" id="GO:0030245">
    <property type="term" value="P:cellulose catabolic process"/>
    <property type="evidence" value="ECO:0007669"/>
    <property type="project" value="UniProtKB-KW"/>
</dbReference>
<reference evidence="15 16" key="1">
    <citation type="submission" date="2008-07" db="EMBL/GenBank/DDBJ databases">
        <authorList>
            <person name="Tandeau de Marsac N."/>
            <person name="Ferriera S."/>
            <person name="Johnson J."/>
            <person name="Kravitz S."/>
            <person name="Beeson K."/>
            <person name="Sutton G."/>
            <person name="Rogers Y.-H."/>
            <person name="Friedman R."/>
            <person name="Frazier M."/>
            <person name="Venter J.C."/>
        </authorList>
    </citation>
    <scope>NUCLEOTIDE SEQUENCE [LARGE SCALE GENOMIC DNA]</scope>
    <source>
        <strain evidence="15 16">PCC 7420</strain>
    </source>
</reference>
<dbReference type="Proteomes" id="UP000003835">
    <property type="component" value="Unassembled WGS sequence"/>
</dbReference>
<evidence type="ECO:0000256" key="11">
    <source>
        <dbReference type="RuleBase" id="RU361166"/>
    </source>
</evidence>
<dbReference type="Gene3D" id="2.60.40.290">
    <property type="match status" value="1"/>
</dbReference>
<feature type="active site" evidence="10">
    <location>
        <position position="1022"/>
    </location>
</feature>
<dbReference type="SMART" id="SM00237">
    <property type="entry name" value="Calx_beta"/>
    <property type="match status" value="3"/>
</dbReference>
<evidence type="ECO:0000313" key="15">
    <source>
        <dbReference type="EMBL" id="EDX75702.1"/>
    </source>
</evidence>
<keyword evidence="6 11" id="KW-0136">Cellulose degradation</keyword>
<keyword evidence="7 10" id="KW-0119">Carbohydrate metabolism</keyword>
<keyword evidence="16" id="KW-1185">Reference proteome</keyword>
<protein>
    <recommendedName>
        <fullName evidence="11">Endoglucanase</fullName>
        <ecNumber evidence="11">3.2.1.4</ecNumber>
    </recommendedName>
</protein>
<dbReference type="InterPro" id="IPR008965">
    <property type="entry name" value="CBM2/CBM3_carb-bd_dom_sf"/>
</dbReference>
<evidence type="ECO:0000256" key="4">
    <source>
        <dbReference type="ARBA" id="ARBA00022801"/>
    </source>
</evidence>
<dbReference type="Pfam" id="PF03160">
    <property type="entry name" value="Calx-beta"/>
    <property type="match status" value="3"/>
</dbReference>
<dbReference type="InterPro" id="IPR038081">
    <property type="entry name" value="CalX-like_sf"/>
</dbReference>
<dbReference type="PROSITE" id="PS51175">
    <property type="entry name" value="CBM6"/>
    <property type="match status" value="1"/>
</dbReference>
<dbReference type="Gene3D" id="2.60.40.2030">
    <property type="match status" value="3"/>
</dbReference>
<dbReference type="STRING" id="118168.MC7420_6357"/>
<dbReference type="GO" id="GO:0007154">
    <property type="term" value="P:cell communication"/>
    <property type="evidence" value="ECO:0007669"/>
    <property type="project" value="InterPro"/>
</dbReference>
<dbReference type="GO" id="GO:0008810">
    <property type="term" value="F:cellulase activity"/>
    <property type="evidence" value="ECO:0007669"/>
    <property type="project" value="UniProtKB-EC"/>
</dbReference>
<dbReference type="InterPro" id="IPR001919">
    <property type="entry name" value="CBD2"/>
</dbReference>
<dbReference type="SUPFAM" id="SSF141072">
    <property type="entry name" value="CalX-like"/>
    <property type="match status" value="3"/>
</dbReference>
<evidence type="ECO:0000256" key="9">
    <source>
        <dbReference type="ARBA" id="ARBA00023326"/>
    </source>
</evidence>
<evidence type="ECO:0000256" key="5">
    <source>
        <dbReference type="ARBA" id="ARBA00022837"/>
    </source>
</evidence>
<proteinExistence type="inferred from homology"/>
<evidence type="ECO:0000256" key="6">
    <source>
        <dbReference type="ARBA" id="ARBA00023001"/>
    </source>
</evidence>
<evidence type="ECO:0000256" key="7">
    <source>
        <dbReference type="ARBA" id="ARBA00023277"/>
    </source>
</evidence>
<dbReference type="SUPFAM" id="SSF48208">
    <property type="entry name" value="Six-hairpin glycosidases"/>
    <property type="match status" value="1"/>
</dbReference>
<feature type="region of interest" description="Disordered" evidence="12">
    <location>
        <begin position="199"/>
        <end position="224"/>
    </location>
</feature>
<feature type="compositionally biased region" description="Polar residues" evidence="12">
    <location>
        <begin position="211"/>
        <end position="222"/>
    </location>
</feature>
<dbReference type="InterPro" id="IPR006584">
    <property type="entry name" value="Cellulose-bd_IV"/>
</dbReference>
<dbReference type="SUPFAM" id="SSF49785">
    <property type="entry name" value="Galactose-binding domain-like"/>
    <property type="match status" value="1"/>
</dbReference>
<dbReference type="RefSeq" id="WP_006100842.1">
    <property type="nucleotide sequence ID" value="NZ_DS989848.1"/>
</dbReference>
<evidence type="ECO:0000313" key="16">
    <source>
        <dbReference type="Proteomes" id="UP000003835"/>
    </source>
</evidence>
<dbReference type="InterPro" id="IPR008979">
    <property type="entry name" value="Galactose-bd-like_sf"/>
</dbReference>